<keyword evidence="2" id="KW-0472">Membrane</keyword>
<organism evidence="3 4">
    <name type="scientific">Caenorhabditis angaria</name>
    <dbReference type="NCBI Taxonomy" id="860376"/>
    <lineage>
        <taxon>Eukaryota</taxon>
        <taxon>Metazoa</taxon>
        <taxon>Ecdysozoa</taxon>
        <taxon>Nematoda</taxon>
        <taxon>Chromadorea</taxon>
        <taxon>Rhabditida</taxon>
        <taxon>Rhabditina</taxon>
        <taxon>Rhabditomorpha</taxon>
        <taxon>Rhabditoidea</taxon>
        <taxon>Rhabditidae</taxon>
        <taxon>Peloderinae</taxon>
        <taxon>Caenorhabditis</taxon>
    </lineage>
</organism>
<evidence type="ECO:0000313" key="3">
    <source>
        <dbReference type="EMBL" id="CAI5438380.1"/>
    </source>
</evidence>
<comment type="caution">
    <text evidence="3">The sequence shown here is derived from an EMBL/GenBank/DDBJ whole genome shotgun (WGS) entry which is preliminary data.</text>
</comment>
<evidence type="ECO:0000256" key="2">
    <source>
        <dbReference type="SAM" id="Phobius"/>
    </source>
</evidence>
<evidence type="ECO:0000256" key="1">
    <source>
        <dbReference type="SAM" id="MobiDB-lite"/>
    </source>
</evidence>
<gene>
    <name evidence="3" type="ORF">CAMP_LOCUS1017</name>
</gene>
<sequence length="86" mass="9606">MSFSVVEDEFGYRTEYEELTIYKMVIVFGGAFWAIFVIGMGAYNYLCIKKPPPMISFEEQIGGVEGDAEANTSKKSVRSSISSKTK</sequence>
<keyword evidence="2" id="KW-0812">Transmembrane</keyword>
<dbReference type="EMBL" id="CANHGI010000001">
    <property type="protein sequence ID" value="CAI5438380.1"/>
    <property type="molecule type" value="Genomic_DNA"/>
</dbReference>
<keyword evidence="2" id="KW-1133">Transmembrane helix</keyword>
<reference evidence="3" key="1">
    <citation type="submission" date="2022-11" db="EMBL/GenBank/DDBJ databases">
        <authorList>
            <person name="Kikuchi T."/>
        </authorList>
    </citation>
    <scope>NUCLEOTIDE SEQUENCE</scope>
    <source>
        <strain evidence="3">PS1010</strain>
    </source>
</reference>
<dbReference type="AlphaFoldDB" id="A0A9P1MTK2"/>
<dbReference type="OrthoDB" id="5775529at2759"/>
<feature type="transmembrane region" description="Helical" evidence="2">
    <location>
        <begin position="20"/>
        <end position="46"/>
    </location>
</feature>
<protein>
    <submittedName>
        <fullName evidence="3">Uncharacterized protein</fullName>
    </submittedName>
</protein>
<accession>A0A9P1MTK2</accession>
<dbReference type="Proteomes" id="UP001152747">
    <property type="component" value="Unassembled WGS sequence"/>
</dbReference>
<feature type="region of interest" description="Disordered" evidence="1">
    <location>
        <begin position="67"/>
        <end position="86"/>
    </location>
</feature>
<evidence type="ECO:0000313" key="4">
    <source>
        <dbReference type="Proteomes" id="UP001152747"/>
    </source>
</evidence>
<keyword evidence="4" id="KW-1185">Reference proteome</keyword>
<proteinExistence type="predicted"/>
<name>A0A9P1MTK2_9PELO</name>